<accession>A0A315VZN3</accession>
<dbReference type="InterPro" id="IPR051113">
    <property type="entry name" value="Integrator_subunit6"/>
</dbReference>
<dbReference type="EMBL" id="NHOQ01000837">
    <property type="protein sequence ID" value="PWA28436.1"/>
    <property type="molecule type" value="Genomic_DNA"/>
</dbReference>
<dbReference type="Proteomes" id="UP000250572">
    <property type="component" value="Unassembled WGS sequence"/>
</dbReference>
<comment type="caution">
    <text evidence="3">The sequence shown here is derived from an EMBL/GenBank/DDBJ whole genome shotgun (WGS) entry which is preliminary data.</text>
</comment>
<dbReference type="GO" id="GO:0032039">
    <property type="term" value="C:integrator complex"/>
    <property type="evidence" value="ECO:0007669"/>
    <property type="project" value="TreeGrafter"/>
</dbReference>
<dbReference type="PANTHER" id="PTHR12957">
    <property type="entry name" value="DEAD/H BOX POLYPEPTIDE 26/DICE1-RELATED"/>
    <property type="match status" value="1"/>
</dbReference>
<evidence type="ECO:0000256" key="1">
    <source>
        <dbReference type="SAM" id="MobiDB-lite"/>
    </source>
</evidence>
<sequence length="254" mass="28407">MQPPDLSQGMMIDEADEFVTGPQNKGKRPGESSNMPGGGPKRRRCMSPLLRLGRAYTPPVTPPASPRHSTDADLNDGAEPELIINHLNQNHYSPDSNSNPEVDHPSGPADLQENHTSADPQLLRHKDEEENGVSGSCEPPGGEGGVEIVLMEDQTTRFLSPAALKKHIHGETTKVNNELRVLITKEIRKPGRHYEKIFLLLKEIQGTLDTRLIFLQNIIKEAARFKKRVLIEQLENFLEEIHNRSNTMNHVDML</sequence>
<feature type="compositionally biased region" description="Polar residues" evidence="1">
    <location>
        <begin position="89"/>
        <end position="100"/>
    </location>
</feature>
<dbReference type="Pfam" id="PF15300">
    <property type="entry name" value="INT_SG_DDX_CT_C"/>
    <property type="match status" value="1"/>
</dbReference>
<dbReference type="PANTHER" id="PTHR12957:SF23">
    <property type="entry name" value="INTEGRATOR COMPLEX SUBUNIT 6"/>
    <property type="match status" value="1"/>
</dbReference>
<dbReference type="AlphaFoldDB" id="A0A315VZN3"/>
<feature type="domain" description="INTS6/SAGE1/DDX26B/CT45 C-terminal" evidence="2">
    <location>
        <begin position="175"/>
        <end position="236"/>
    </location>
</feature>
<reference evidence="3 4" key="1">
    <citation type="journal article" date="2018" name="G3 (Bethesda)">
        <title>A High-Quality Reference Genome for the Invasive Mosquitofish Gambusia affinis Using a Chicago Library.</title>
        <authorList>
            <person name="Hoffberg S.L."/>
            <person name="Troendle N.J."/>
            <person name="Glenn T.C."/>
            <person name="Mahmud O."/>
            <person name="Louha S."/>
            <person name="Chalopin D."/>
            <person name="Bennetzen J.L."/>
            <person name="Mauricio R."/>
        </authorList>
    </citation>
    <scope>NUCLEOTIDE SEQUENCE [LARGE SCALE GENOMIC DNA]</scope>
    <source>
        <strain evidence="3">NE01/NJP1002.9</strain>
        <tissue evidence="3">Muscle</tissue>
    </source>
</reference>
<dbReference type="InterPro" id="IPR029307">
    <property type="entry name" value="INT_SG_DDX_CT_C"/>
</dbReference>
<feature type="region of interest" description="Disordered" evidence="1">
    <location>
        <begin position="89"/>
        <end position="115"/>
    </location>
</feature>
<evidence type="ECO:0000313" key="3">
    <source>
        <dbReference type="EMBL" id="PWA28436.1"/>
    </source>
</evidence>
<feature type="region of interest" description="Disordered" evidence="1">
    <location>
        <begin position="1"/>
        <end position="76"/>
    </location>
</feature>
<protein>
    <recommendedName>
        <fullName evidence="2">INTS6/SAGE1/DDX26B/CT45 C-terminal domain-containing protein</fullName>
    </recommendedName>
</protein>
<organism evidence="3 4">
    <name type="scientific">Gambusia affinis</name>
    <name type="common">Western mosquitofish</name>
    <name type="synonym">Heterandria affinis</name>
    <dbReference type="NCBI Taxonomy" id="33528"/>
    <lineage>
        <taxon>Eukaryota</taxon>
        <taxon>Metazoa</taxon>
        <taxon>Chordata</taxon>
        <taxon>Craniata</taxon>
        <taxon>Vertebrata</taxon>
        <taxon>Euteleostomi</taxon>
        <taxon>Actinopterygii</taxon>
        <taxon>Neopterygii</taxon>
        <taxon>Teleostei</taxon>
        <taxon>Neoteleostei</taxon>
        <taxon>Acanthomorphata</taxon>
        <taxon>Ovalentaria</taxon>
        <taxon>Atherinomorphae</taxon>
        <taxon>Cyprinodontiformes</taxon>
        <taxon>Poeciliidae</taxon>
        <taxon>Poeciliinae</taxon>
        <taxon>Gambusia</taxon>
    </lineage>
</organism>
<gene>
    <name evidence="3" type="ORF">CCH79_00015941</name>
</gene>
<evidence type="ECO:0000259" key="2">
    <source>
        <dbReference type="Pfam" id="PF15300"/>
    </source>
</evidence>
<keyword evidence="4" id="KW-1185">Reference proteome</keyword>
<name>A0A315VZN3_GAMAF</name>
<evidence type="ECO:0000313" key="4">
    <source>
        <dbReference type="Proteomes" id="UP000250572"/>
    </source>
</evidence>
<proteinExistence type="predicted"/>
<dbReference type="GO" id="GO:0034472">
    <property type="term" value="P:snRNA 3'-end processing"/>
    <property type="evidence" value="ECO:0007669"/>
    <property type="project" value="TreeGrafter"/>
</dbReference>